<name>A0A5S4EUT2_9ACTN</name>
<dbReference type="Pfam" id="PF24878">
    <property type="entry name" value="YkcB_C"/>
    <property type="match status" value="1"/>
</dbReference>
<keyword evidence="2" id="KW-0808">Transferase</keyword>
<keyword evidence="3" id="KW-1185">Reference proteome</keyword>
<dbReference type="EMBL" id="VCKY01000423">
    <property type="protein sequence ID" value="TMR06321.1"/>
    <property type="molecule type" value="Genomic_DNA"/>
</dbReference>
<sequence>LKDGASGYTWAAATVGSNNAAGYQLASGEPVMAVGGFNGTDPAPTLEEFKQYVADKKIHYFVGTGMGGFGGRNTGGRDTGGRDTGGSEDAAQIAAWVQETFAATTVGGTTVFDLTQT</sequence>
<dbReference type="AlphaFoldDB" id="A0A5S4EUT2"/>
<dbReference type="GO" id="GO:0016740">
    <property type="term" value="F:transferase activity"/>
    <property type="evidence" value="ECO:0007669"/>
    <property type="project" value="UniProtKB-KW"/>
</dbReference>
<dbReference type="InterPro" id="IPR056785">
    <property type="entry name" value="YkcA/B-like_C"/>
</dbReference>
<proteinExistence type="predicted"/>
<evidence type="ECO:0000313" key="3">
    <source>
        <dbReference type="Proteomes" id="UP000309128"/>
    </source>
</evidence>
<evidence type="ECO:0000313" key="2">
    <source>
        <dbReference type="EMBL" id="TMR06321.1"/>
    </source>
</evidence>
<organism evidence="2 3">
    <name type="scientific">Nonomuraea turkmeniaca</name>
    <dbReference type="NCBI Taxonomy" id="103838"/>
    <lineage>
        <taxon>Bacteria</taxon>
        <taxon>Bacillati</taxon>
        <taxon>Actinomycetota</taxon>
        <taxon>Actinomycetes</taxon>
        <taxon>Streptosporangiales</taxon>
        <taxon>Streptosporangiaceae</taxon>
        <taxon>Nonomuraea</taxon>
    </lineage>
</organism>
<protein>
    <submittedName>
        <fullName evidence="2">Glycosyl transferase</fullName>
    </submittedName>
</protein>
<accession>A0A5S4EUT2</accession>
<gene>
    <name evidence="2" type="ORF">ETD86_52870</name>
</gene>
<feature type="non-terminal residue" evidence="2">
    <location>
        <position position="1"/>
    </location>
</feature>
<evidence type="ECO:0000259" key="1">
    <source>
        <dbReference type="Pfam" id="PF24878"/>
    </source>
</evidence>
<reference evidence="2 3" key="1">
    <citation type="submission" date="2019-05" db="EMBL/GenBank/DDBJ databases">
        <title>Draft genome sequence of Nonomuraea turkmeniaca DSM 43926.</title>
        <authorList>
            <person name="Saricaoglu S."/>
            <person name="Isik K."/>
        </authorList>
    </citation>
    <scope>NUCLEOTIDE SEQUENCE [LARGE SCALE GENOMIC DNA]</scope>
    <source>
        <strain evidence="2 3">DSM 43926</strain>
    </source>
</reference>
<feature type="domain" description="Putative mannosyltransferase YkcA/B-like C-terminal" evidence="1">
    <location>
        <begin position="1"/>
        <end position="99"/>
    </location>
</feature>
<comment type="caution">
    <text evidence="2">The sequence shown here is derived from an EMBL/GenBank/DDBJ whole genome shotgun (WGS) entry which is preliminary data.</text>
</comment>
<dbReference type="Proteomes" id="UP000309128">
    <property type="component" value="Unassembled WGS sequence"/>
</dbReference>